<dbReference type="EMBL" id="LBBT01000004">
    <property type="protein sequence ID" value="KKY03013.1"/>
    <property type="molecule type" value="Genomic_DNA"/>
</dbReference>
<dbReference type="SUPFAM" id="SSF51206">
    <property type="entry name" value="cAMP-binding domain-like"/>
    <property type="match status" value="1"/>
</dbReference>
<dbReference type="Gene3D" id="2.60.120.10">
    <property type="entry name" value="Jelly Rolls"/>
    <property type="match status" value="1"/>
</dbReference>
<keyword evidence="2" id="KW-1185">Reference proteome</keyword>
<dbReference type="RefSeq" id="WP_046821477.1">
    <property type="nucleotide sequence ID" value="NZ_LBBT01000004.1"/>
</dbReference>
<sequence length="153" mass="17977">MLKLHHDDSLRYYIENYKINNMFDVNLNSHMELHCFNTNELIVLKNTTPNYLYFLVEGTAIKLENSFDTNNILKPSINNLNIIGSLEMFTQNKFEYSLRALDECIFIGIPISIIKDVAFKDPTFLSYFCKSFANFIYNNNLEISFFKKEKDAI</sequence>
<dbReference type="CDD" id="cd00038">
    <property type="entry name" value="CAP_ED"/>
    <property type="match status" value="1"/>
</dbReference>
<dbReference type="Proteomes" id="UP000034407">
    <property type="component" value="Unassembled WGS sequence"/>
</dbReference>
<evidence type="ECO:0000313" key="1">
    <source>
        <dbReference type="EMBL" id="KKY03013.1"/>
    </source>
</evidence>
<dbReference type="AlphaFoldDB" id="A0A0M3DKZ5"/>
<organism evidence="1 2">
    <name type="scientific">Paraclostridium benzoelyticum</name>
    <dbReference type="NCBI Taxonomy" id="1629550"/>
    <lineage>
        <taxon>Bacteria</taxon>
        <taxon>Bacillati</taxon>
        <taxon>Bacillota</taxon>
        <taxon>Clostridia</taxon>
        <taxon>Peptostreptococcales</taxon>
        <taxon>Peptostreptococcaceae</taxon>
        <taxon>Paraclostridium</taxon>
    </lineage>
</organism>
<reference evidence="1 2" key="1">
    <citation type="submission" date="2015-04" db="EMBL/GenBank/DDBJ databases">
        <title>Microcin producing Clostridium sp. JC272T.</title>
        <authorList>
            <person name="Jyothsna T."/>
            <person name="Sasikala C."/>
            <person name="Ramana C."/>
        </authorList>
    </citation>
    <scope>NUCLEOTIDE SEQUENCE [LARGE SCALE GENOMIC DNA]</scope>
    <source>
        <strain evidence="1 2">JC272</strain>
    </source>
</reference>
<dbReference type="PATRIC" id="fig|1629550.3.peg.314"/>
<evidence type="ECO:0000313" key="2">
    <source>
        <dbReference type="Proteomes" id="UP000034407"/>
    </source>
</evidence>
<dbReference type="InterPro" id="IPR014710">
    <property type="entry name" value="RmlC-like_jellyroll"/>
</dbReference>
<dbReference type="InterPro" id="IPR018490">
    <property type="entry name" value="cNMP-bd_dom_sf"/>
</dbReference>
<name>A0A0M3DKZ5_9FIRM</name>
<comment type="caution">
    <text evidence="1">The sequence shown here is derived from an EMBL/GenBank/DDBJ whole genome shotgun (WGS) entry which is preliminary data.</text>
</comment>
<dbReference type="OrthoDB" id="581021at2"/>
<proteinExistence type="predicted"/>
<dbReference type="InterPro" id="IPR000595">
    <property type="entry name" value="cNMP-bd_dom"/>
</dbReference>
<gene>
    <name evidence="1" type="ORF">VN21_00100</name>
</gene>
<accession>A0A0M3DKZ5</accession>
<protein>
    <submittedName>
        <fullName evidence="1">Uncharacterized protein</fullName>
    </submittedName>
</protein>